<feature type="transmembrane region" description="Helical" evidence="1">
    <location>
        <begin position="7"/>
        <end position="30"/>
    </location>
</feature>
<keyword evidence="1" id="KW-0812">Transmembrane</keyword>
<gene>
    <name evidence="2" type="ORF">B9D04_09550</name>
</gene>
<evidence type="ECO:0000313" key="3">
    <source>
        <dbReference type="Proteomes" id="UP000193588"/>
    </source>
</evidence>
<reference evidence="2 3" key="1">
    <citation type="submission" date="2017-04" db="EMBL/GenBank/DDBJ databases">
        <title>The genome sequence of Weissella cibaria isolated from wild Drosophila.</title>
        <authorList>
            <person name="Ricks N.J."/>
            <person name="Carroll C."/>
            <person name="Walters A."/>
            <person name="Newell P.D."/>
            <person name="Chaston J.M."/>
        </authorList>
    </citation>
    <scope>NUCLEOTIDE SEQUENCE [LARGE SCALE GENOMIC DNA]</scope>
    <source>
        <strain evidence="2 3">DmW_103</strain>
    </source>
</reference>
<accession>A0A1X4JJ84</accession>
<evidence type="ECO:0000256" key="1">
    <source>
        <dbReference type="SAM" id="Phobius"/>
    </source>
</evidence>
<sequence length="247" mass="27732">MGKTSIVISIGVMALVLVGGPIVLGCFVRTGSANDWLGFWGSILGTIPAGLIAYWVVKFQLYAEQKNSTEGNRTRALPYFEILATKQDGIDVLQLKYSNADGQTPIISVDAAIYSVPDEVKSKKKFQGWNDGMPKQISYFDTFFPDRLVDMPYNSKVSKPDEFFGAKGLQNVEIHAKTLDGGDILFYFGNRARYHVYVNGDVFEVYGQPMPKSAYSEFKEFVFGEIQVYKDLRKEQMETIFSEAMEV</sequence>
<keyword evidence="1" id="KW-1133">Transmembrane helix</keyword>
<feature type="transmembrane region" description="Helical" evidence="1">
    <location>
        <begin position="36"/>
        <end position="57"/>
    </location>
</feature>
<dbReference type="EMBL" id="NDXJ01000015">
    <property type="protein sequence ID" value="OSP88826.1"/>
    <property type="molecule type" value="Genomic_DNA"/>
</dbReference>
<protein>
    <submittedName>
        <fullName evidence="2">Uncharacterized protein</fullName>
    </submittedName>
</protein>
<dbReference type="Proteomes" id="UP000193588">
    <property type="component" value="Unassembled WGS sequence"/>
</dbReference>
<organism evidence="2 3">
    <name type="scientific">Weissella cibaria</name>
    <dbReference type="NCBI Taxonomy" id="137591"/>
    <lineage>
        <taxon>Bacteria</taxon>
        <taxon>Bacillati</taxon>
        <taxon>Bacillota</taxon>
        <taxon>Bacilli</taxon>
        <taxon>Lactobacillales</taxon>
        <taxon>Lactobacillaceae</taxon>
        <taxon>Weissella</taxon>
    </lineage>
</organism>
<dbReference type="PROSITE" id="PS51257">
    <property type="entry name" value="PROKAR_LIPOPROTEIN"/>
    <property type="match status" value="1"/>
</dbReference>
<keyword evidence="1" id="KW-0472">Membrane</keyword>
<evidence type="ECO:0000313" key="2">
    <source>
        <dbReference type="EMBL" id="OSP88826.1"/>
    </source>
</evidence>
<dbReference type="RefSeq" id="WP_085639645.1">
    <property type="nucleotide sequence ID" value="NZ_NDXJ01000015.1"/>
</dbReference>
<proteinExistence type="predicted"/>
<dbReference type="AlphaFoldDB" id="A0A1X4JJ84"/>
<comment type="caution">
    <text evidence="2">The sequence shown here is derived from an EMBL/GenBank/DDBJ whole genome shotgun (WGS) entry which is preliminary data.</text>
</comment>
<name>A0A1X4JJ84_9LACO</name>